<feature type="region of interest" description="Disordered" evidence="1">
    <location>
        <begin position="301"/>
        <end position="336"/>
    </location>
</feature>
<dbReference type="EMBL" id="CAFBNC010000073">
    <property type="protein sequence ID" value="CAB4942636.1"/>
    <property type="molecule type" value="Genomic_DNA"/>
</dbReference>
<dbReference type="Gene3D" id="2.60.120.620">
    <property type="entry name" value="q2cbj1_9rhob like domain"/>
    <property type="match status" value="1"/>
</dbReference>
<organism evidence="2">
    <name type="scientific">freshwater metagenome</name>
    <dbReference type="NCBI Taxonomy" id="449393"/>
    <lineage>
        <taxon>unclassified sequences</taxon>
        <taxon>metagenomes</taxon>
        <taxon>ecological metagenomes</taxon>
    </lineage>
</organism>
<dbReference type="AlphaFoldDB" id="A0A6J7JH53"/>
<evidence type="ECO:0000256" key="1">
    <source>
        <dbReference type="SAM" id="MobiDB-lite"/>
    </source>
</evidence>
<gene>
    <name evidence="2" type="ORF">UFOPK3733_01386</name>
</gene>
<sequence length="349" mass="40420">MNTSILTAVRTRVGRIRRAARRIIVRSRQAARRLDPATSQRYKDHVISRALETPLGEYPFFHLSIAEILPPDLFEGLRKLMSQEKNSGARQDRGQDSPLYVTRRSPLYDSMDRHALHLRRIFNDPEVIRAFLSRFYVNPTDELVQSLSILDREFEFTYCEPDRFQNIHCDLPTKYLSFVIYFADGELTPEEQRRNGTVLYNADVEPVYSAEFEANRAVCFASHFRSYHGFSTTIHRDALVIFIVDRSLNDAWFRARPWAEKSPFPFWAERMEHKLRSAPMLEFSNDPDAISAARASTRVNAPEGRVLVDDDGRPVPPPPSALSTEQDVMQDAQHESRRVPWRRELIPGL</sequence>
<reference evidence="2" key="1">
    <citation type="submission" date="2020-05" db="EMBL/GenBank/DDBJ databases">
        <authorList>
            <person name="Chiriac C."/>
            <person name="Salcher M."/>
            <person name="Ghai R."/>
            <person name="Kavagutti S V."/>
        </authorList>
    </citation>
    <scope>NUCLEOTIDE SEQUENCE</scope>
</reference>
<protein>
    <submittedName>
        <fullName evidence="2">Unannotated protein</fullName>
    </submittedName>
</protein>
<name>A0A6J7JH53_9ZZZZ</name>
<proteinExistence type="predicted"/>
<evidence type="ECO:0000313" key="2">
    <source>
        <dbReference type="EMBL" id="CAB4942636.1"/>
    </source>
</evidence>
<accession>A0A6J7JH53</accession>